<dbReference type="SUPFAM" id="SSF53335">
    <property type="entry name" value="S-adenosyl-L-methionine-dependent methyltransferases"/>
    <property type="match status" value="1"/>
</dbReference>
<dbReference type="Pfam" id="PF01189">
    <property type="entry name" value="Methyltr_RsmB-F"/>
    <property type="match status" value="1"/>
</dbReference>
<dbReference type="GO" id="GO:0001510">
    <property type="term" value="P:RNA methylation"/>
    <property type="evidence" value="ECO:0007669"/>
    <property type="project" value="InterPro"/>
</dbReference>
<name>J7M839_THEOR</name>
<dbReference type="OrthoDB" id="6093671at2759"/>
<feature type="compositionally biased region" description="Basic and acidic residues" evidence="6">
    <location>
        <begin position="48"/>
        <end position="60"/>
    </location>
</feature>
<dbReference type="AlphaFoldDB" id="J7M839"/>
<organism evidence="8 9">
    <name type="scientific">Theileria orientalis strain Shintoku</name>
    <dbReference type="NCBI Taxonomy" id="869250"/>
    <lineage>
        <taxon>Eukaryota</taxon>
        <taxon>Sar</taxon>
        <taxon>Alveolata</taxon>
        <taxon>Apicomplexa</taxon>
        <taxon>Aconoidasida</taxon>
        <taxon>Piroplasmida</taxon>
        <taxon>Theileriidae</taxon>
        <taxon>Theileria</taxon>
    </lineage>
</organism>
<feature type="region of interest" description="Disordered" evidence="6">
    <location>
        <begin position="1"/>
        <end position="28"/>
    </location>
</feature>
<dbReference type="PRINTS" id="PR02008">
    <property type="entry name" value="RCMTFAMILY"/>
</dbReference>
<feature type="binding site" evidence="5">
    <location>
        <position position="240"/>
    </location>
    <ligand>
        <name>S-adenosyl-L-methionine</name>
        <dbReference type="ChEBI" id="CHEBI:59789"/>
    </ligand>
</feature>
<dbReference type="RefSeq" id="XP_009688904.1">
    <property type="nucleotide sequence ID" value="XM_009690609.1"/>
</dbReference>
<evidence type="ECO:0000313" key="9">
    <source>
        <dbReference type="Proteomes" id="UP000003786"/>
    </source>
</evidence>
<keyword evidence="4 5" id="KW-0694">RNA-binding</keyword>
<dbReference type="InterPro" id="IPR001678">
    <property type="entry name" value="MeTrfase_RsmB-F_NOP2_dom"/>
</dbReference>
<dbReference type="InterPro" id="IPR023267">
    <property type="entry name" value="RCMT"/>
</dbReference>
<dbReference type="STRING" id="869250.J7M839"/>
<dbReference type="Proteomes" id="UP000003786">
    <property type="component" value="Chromosome 1"/>
</dbReference>
<dbReference type="InterPro" id="IPR029063">
    <property type="entry name" value="SAM-dependent_MTases_sf"/>
</dbReference>
<dbReference type="VEuPathDB" id="PiroplasmaDB:TOT_010000071"/>
<keyword evidence="3 5" id="KW-0949">S-adenosyl-L-methionine</keyword>
<dbReference type="GO" id="GO:0003723">
    <property type="term" value="F:RNA binding"/>
    <property type="evidence" value="ECO:0007669"/>
    <property type="project" value="UniProtKB-UniRule"/>
</dbReference>
<dbReference type="InterPro" id="IPR049560">
    <property type="entry name" value="MeTrfase_RsmB-F_NOP2_cat"/>
</dbReference>
<accession>J7M839</accession>
<evidence type="ECO:0000256" key="2">
    <source>
        <dbReference type="ARBA" id="ARBA00022679"/>
    </source>
</evidence>
<dbReference type="PROSITE" id="PS51686">
    <property type="entry name" value="SAM_MT_RSMB_NOP"/>
    <property type="match status" value="1"/>
</dbReference>
<feature type="binding site" evidence="5">
    <location>
        <position position="267"/>
    </location>
    <ligand>
        <name>S-adenosyl-L-methionine</name>
        <dbReference type="ChEBI" id="CHEBI:59789"/>
    </ligand>
</feature>
<dbReference type="EMBL" id="AP011946">
    <property type="protein sequence ID" value="BAM38603.1"/>
    <property type="molecule type" value="Genomic_DNA"/>
</dbReference>
<comment type="caution">
    <text evidence="5">Lacks conserved residue(s) required for the propagation of feature annotation.</text>
</comment>
<proteinExistence type="inferred from homology"/>
<dbReference type="Gene3D" id="3.40.50.150">
    <property type="entry name" value="Vaccinia Virus protein VP39"/>
    <property type="match status" value="1"/>
</dbReference>
<dbReference type="eggNOG" id="KOG2198">
    <property type="taxonomic scope" value="Eukaryota"/>
</dbReference>
<evidence type="ECO:0000256" key="3">
    <source>
        <dbReference type="ARBA" id="ARBA00022691"/>
    </source>
</evidence>
<sequence length="681" mass="78898">MSQMVDKTEDVEIKHTNQDKKNPKNTRLGWKSRCREMQAVRWGKKGKSAGENDNERGRFVEEGPSNEEFEAYYKLQRICKEEEWDVFMEYSKKLLPVSFRLNTSALLWKSARERLIRMCDSEELELKPCVDYRLEYLKDEENYNVFYQMKADRGSLRKNEKFTSFHQFLMNEDNRGSLSRQETVSMLPVLFLDPKPNENILDICAAPGMKYLQIVDMVESRLKWEKMDSLENRGMIIGNDVSQSRVSTLAHHLKTINSPSTAVTNYDATRFPNMYNKKGKQILFDKILADMPCSCDGTMRKSMDIWINWKATNGLHLHKVQLAILKRSIELLKPGGELIYSTCSLNPLENEAVANYCESSEEVELVGLEPIKGFKFETGLLDWKVPDLKGGYYSDFGEVDASLKERIKETMFKNSDWKEEIAKKVMRVLPHYNNTGGFFIFKIRKKGRVDPCEGEAETNNHIVVEEEYDERKVERKKSRGAKLLHEYTPFRGEEHDEIMDYYGIKKELNFVIKYSSDKSVYLVSNSEWIRPYKRNKINKYEQCKYASLGTRVFTRLETKQQTQSQFRITQEGSEVLHRYATKRKIVSNVTFLKALLNGTVTYEELKAHERGGNAVLKGLKDAEGNVVSGPLLIVSMLEDVEVGAEANYEDREYVTLAAVAINAKLHLYVKEETLKSLKLLL</sequence>
<evidence type="ECO:0000256" key="4">
    <source>
        <dbReference type="ARBA" id="ARBA00022884"/>
    </source>
</evidence>
<dbReference type="GeneID" id="20713038"/>
<feature type="compositionally biased region" description="Basic and acidic residues" evidence="6">
    <location>
        <begin position="1"/>
        <end position="22"/>
    </location>
</feature>
<evidence type="ECO:0000313" key="8">
    <source>
        <dbReference type="EMBL" id="BAM38603.1"/>
    </source>
</evidence>
<feature type="region of interest" description="Disordered" evidence="6">
    <location>
        <begin position="40"/>
        <end position="60"/>
    </location>
</feature>
<evidence type="ECO:0000256" key="1">
    <source>
        <dbReference type="ARBA" id="ARBA00022603"/>
    </source>
</evidence>
<feature type="binding site" evidence="5">
    <location>
        <position position="290"/>
    </location>
    <ligand>
        <name>S-adenosyl-L-methionine</name>
        <dbReference type="ChEBI" id="CHEBI:59789"/>
    </ligand>
</feature>
<dbReference type="PANTHER" id="PTHR22808">
    <property type="entry name" value="NCL1 YEAST -RELATED NOL1/NOP2/FMU SUN DOMAIN-CONTAINING"/>
    <property type="match status" value="1"/>
</dbReference>
<comment type="similarity">
    <text evidence="5">Belongs to the class I-like SAM-binding methyltransferase superfamily. RsmB/NOP family.</text>
</comment>
<protein>
    <submittedName>
        <fullName evidence="8">Methyltransferase</fullName>
    </submittedName>
</protein>
<dbReference type="Pfam" id="PF25376">
    <property type="entry name" value="Pre-PUA_NSUN2"/>
    <property type="match status" value="1"/>
</dbReference>
<feature type="active site" description="Nucleophile" evidence="5">
    <location>
        <position position="343"/>
    </location>
</feature>
<dbReference type="CDD" id="cd02440">
    <property type="entry name" value="AdoMet_MTases"/>
    <property type="match status" value="1"/>
</dbReference>
<dbReference type="PANTHER" id="PTHR22808:SF1">
    <property type="entry name" value="RNA CYTOSINE-C(5)-METHYLTRANSFERASE NSUN2-RELATED"/>
    <property type="match status" value="1"/>
</dbReference>
<dbReference type="KEGG" id="tot:TOT_010000071"/>
<gene>
    <name evidence="8" type="ORF">TOT_010000071</name>
</gene>
<keyword evidence="2 5" id="KW-0808">Transferase</keyword>
<evidence type="ECO:0000256" key="5">
    <source>
        <dbReference type="PROSITE-ProRule" id="PRU01023"/>
    </source>
</evidence>
<keyword evidence="1 5" id="KW-0489">Methyltransferase</keyword>
<dbReference type="InterPro" id="IPR057285">
    <property type="entry name" value="Pre-PUA_NSUN2"/>
</dbReference>
<evidence type="ECO:0000256" key="6">
    <source>
        <dbReference type="SAM" id="MobiDB-lite"/>
    </source>
</evidence>
<feature type="domain" description="SAM-dependent MTase RsmB/NOP-type" evidence="7">
    <location>
        <begin position="87"/>
        <end position="446"/>
    </location>
</feature>
<dbReference type="GO" id="GO:0008173">
    <property type="term" value="F:RNA methyltransferase activity"/>
    <property type="evidence" value="ECO:0007669"/>
    <property type="project" value="InterPro"/>
</dbReference>
<evidence type="ECO:0000259" key="7">
    <source>
        <dbReference type="PROSITE" id="PS51686"/>
    </source>
</evidence>
<keyword evidence="9" id="KW-1185">Reference proteome</keyword>
<dbReference type="OMA" id="ILADMPC"/>
<reference evidence="8 9" key="1">
    <citation type="journal article" date="2012" name="MBio">
        <title>Comparative genome analysis of three eukaryotic parasites with differing abilities to transform leukocytes reveals key mediators of Theileria-induced leukocyte transformation.</title>
        <authorList>
            <person name="Hayashida K."/>
            <person name="Hara Y."/>
            <person name="Abe T."/>
            <person name="Yamasaki C."/>
            <person name="Toyoda A."/>
            <person name="Kosuge T."/>
            <person name="Suzuki Y."/>
            <person name="Sato Y."/>
            <person name="Kawashima S."/>
            <person name="Katayama T."/>
            <person name="Wakaguri H."/>
            <person name="Inoue N."/>
            <person name="Homma K."/>
            <person name="Tada-Umezaki M."/>
            <person name="Yagi Y."/>
            <person name="Fujii Y."/>
            <person name="Habara T."/>
            <person name="Kanehisa M."/>
            <person name="Watanabe H."/>
            <person name="Ito K."/>
            <person name="Gojobori T."/>
            <person name="Sugawara H."/>
            <person name="Imanishi T."/>
            <person name="Weir W."/>
            <person name="Gardner M."/>
            <person name="Pain A."/>
            <person name="Shiels B."/>
            <person name="Hattori M."/>
            <person name="Nene V."/>
            <person name="Sugimoto C."/>
        </authorList>
    </citation>
    <scope>NUCLEOTIDE SEQUENCE [LARGE SCALE GENOMIC DNA]</scope>
    <source>
        <strain evidence="8 9">Shintoku</strain>
    </source>
</reference>